<reference evidence="3 4" key="1">
    <citation type="journal article" date="2016" name="G3 (Bethesda)">
        <title>First Draft Assembly and Annotation of the Genome of a California Endemic Oak Quercus lobata Nee (Fagaceae).</title>
        <authorList>
            <person name="Sork V.L."/>
            <person name="Fitz-Gibbon S.T."/>
            <person name="Puiu D."/>
            <person name="Crepeau M."/>
            <person name="Gugger P.F."/>
            <person name="Sherman R."/>
            <person name="Stevens K."/>
            <person name="Langley C.H."/>
            <person name="Pellegrini M."/>
            <person name="Salzberg S.L."/>
        </authorList>
    </citation>
    <scope>NUCLEOTIDE SEQUENCE [LARGE SCALE GENOMIC DNA]</scope>
    <source>
        <strain evidence="3 4">cv. SW786</strain>
    </source>
</reference>
<feature type="transmembrane region" description="Helical" evidence="1">
    <location>
        <begin position="311"/>
        <end position="331"/>
    </location>
</feature>
<proteinExistence type="predicted"/>
<evidence type="ECO:0000259" key="2">
    <source>
        <dbReference type="Pfam" id="PF13968"/>
    </source>
</evidence>
<feature type="transmembrane region" description="Helical" evidence="1">
    <location>
        <begin position="22"/>
        <end position="42"/>
    </location>
</feature>
<feature type="transmembrane region" description="Helical" evidence="1">
    <location>
        <begin position="54"/>
        <end position="73"/>
    </location>
</feature>
<sequence length="712" mass="81387">MNISSIIDEVRNCMTTKSCDTLLVIEVYVLLTTLLIAFLTIFGSWRRRSHSLMLKYLIWASYILPPSLINYTMGLTGEYPEVLSAVWATFLLITLGSADCISAYSLEDSESRKAYNLQLLVLYCWVGWQLGRSSHDIGTTVLLSVLFALSLFKTVARSKAWTMASRSYGLVRNTKLLADFMVDEDKEDEAADPTCMKGYKYLVKGEKAKMKVKTPHYRMQLETVDDHEVITIDKIWQCKGRLLSSTGDPDGRLKDICLSYALYRLLCRRYAGYPFSESSQQKTWDFVRYGLLSKEGDDHERAFRVIEVELAFLYDLFYTTYPVFFAHGLLWLRNLELVIVIIGCLLVVPLLVMFCRDMTSDDIPALLTIIAIVAMLLMEVGQIFVINFSDWAKVQWLCYYVKKPALQNKKCIEMIIRILCHRKALKPWDRKLGQYSLLESFNHNPCIFLHNSLTSVLIDINKKGQKLSAQITLPVEVKKAIIHSLKTNGQNLTNGVASLRRNKVENELSWACKLETQSHVIMVWHIATSFCELNFSSQVIATGEQTNQRRESNDEFIVATKLSKYCAYLVAFAPRLLPDHAYTTEFIFDQVVVEAREKLKGCKKSIYQKMSTCKDDCMKRICETMLTLGKDNHQEAKEIIERGATLAKQIKDNGLKWKILAEFWAEMMLFVAPSDDETAHAEHLAMGGEFVTHLWALLSHAGILKRDSTQDV</sequence>
<accession>A0A7N2LL38</accession>
<keyword evidence="1" id="KW-0812">Transmembrane</keyword>
<evidence type="ECO:0000313" key="4">
    <source>
        <dbReference type="Proteomes" id="UP000594261"/>
    </source>
</evidence>
<dbReference type="OMA" id="VIWICEY"/>
<feature type="transmembrane region" description="Helical" evidence="1">
    <location>
        <begin position="137"/>
        <end position="156"/>
    </location>
</feature>
<keyword evidence="1" id="KW-0472">Membrane</keyword>
<keyword evidence="4" id="KW-1185">Reference proteome</keyword>
<feature type="transmembrane region" description="Helical" evidence="1">
    <location>
        <begin position="337"/>
        <end position="354"/>
    </location>
</feature>
<reference evidence="3" key="2">
    <citation type="submission" date="2021-01" db="UniProtKB">
        <authorList>
            <consortium name="EnsemblPlants"/>
        </authorList>
    </citation>
    <scope>IDENTIFICATION</scope>
</reference>
<dbReference type="Pfam" id="PF13968">
    <property type="entry name" value="DUF4220"/>
    <property type="match status" value="1"/>
</dbReference>
<dbReference type="AlphaFoldDB" id="A0A7N2LL38"/>
<feature type="transmembrane region" description="Helical" evidence="1">
    <location>
        <begin position="85"/>
        <end position="106"/>
    </location>
</feature>
<protein>
    <recommendedName>
        <fullName evidence="2">DUF4220 domain-containing protein</fullName>
    </recommendedName>
</protein>
<feature type="transmembrane region" description="Helical" evidence="1">
    <location>
        <begin position="366"/>
        <end position="385"/>
    </location>
</feature>
<dbReference type="GeneID" id="115986087"/>
<gene>
    <name evidence="3" type="primary">LOC115986087</name>
</gene>
<dbReference type="EMBL" id="LRBV02000004">
    <property type="status" value="NOT_ANNOTATED_CDS"/>
    <property type="molecule type" value="Genomic_DNA"/>
</dbReference>
<evidence type="ECO:0000256" key="1">
    <source>
        <dbReference type="SAM" id="Phobius"/>
    </source>
</evidence>
<organism evidence="3 4">
    <name type="scientific">Quercus lobata</name>
    <name type="common">Valley oak</name>
    <dbReference type="NCBI Taxonomy" id="97700"/>
    <lineage>
        <taxon>Eukaryota</taxon>
        <taxon>Viridiplantae</taxon>
        <taxon>Streptophyta</taxon>
        <taxon>Embryophyta</taxon>
        <taxon>Tracheophyta</taxon>
        <taxon>Spermatophyta</taxon>
        <taxon>Magnoliopsida</taxon>
        <taxon>eudicotyledons</taxon>
        <taxon>Gunneridae</taxon>
        <taxon>Pentapetalae</taxon>
        <taxon>rosids</taxon>
        <taxon>fabids</taxon>
        <taxon>Fagales</taxon>
        <taxon>Fagaceae</taxon>
        <taxon>Quercus</taxon>
    </lineage>
</organism>
<dbReference type="PANTHER" id="PTHR31325">
    <property type="entry name" value="OS01G0798800 PROTEIN-RELATED"/>
    <property type="match status" value="1"/>
</dbReference>
<evidence type="ECO:0000313" key="3">
    <source>
        <dbReference type="EnsemblPlants" id="QL04p088669:mrna:CDS:1"/>
    </source>
</evidence>
<dbReference type="Gramene" id="QL04p088669:mrna">
    <property type="protein sequence ID" value="QL04p088669:mrna:CDS:1"/>
    <property type="gene ID" value="QL04p088669"/>
</dbReference>
<dbReference type="RefSeq" id="XP_030964809.1">
    <property type="nucleotide sequence ID" value="XM_031108949.1"/>
</dbReference>
<dbReference type="Proteomes" id="UP000594261">
    <property type="component" value="Chromosome 4"/>
</dbReference>
<keyword evidence="1" id="KW-1133">Transmembrane helix</keyword>
<dbReference type="InParanoid" id="A0A7N2LL38"/>
<name>A0A7N2LL38_QUELO</name>
<dbReference type="OrthoDB" id="624036at2759"/>
<dbReference type="KEGG" id="qlo:115986087"/>
<feature type="domain" description="DUF4220" evidence="2">
    <location>
        <begin position="59"/>
        <end position="439"/>
    </location>
</feature>
<dbReference type="InterPro" id="IPR007658">
    <property type="entry name" value="DUF594"/>
</dbReference>
<dbReference type="EnsemblPlants" id="QL04p088669:mrna">
    <property type="protein sequence ID" value="QL04p088669:mrna:CDS:1"/>
    <property type="gene ID" value="QL04p088669"/>
</dbReference>
<dbReference type="InterPro" id="IPR025315">
    <property type="entry name" value="DUF4220"/>
</dbReference>
<dbReference type="Pfam" id="PF04578">
    <property type="entry name" value="DUF594"/>
    <property type="match status" value="1"/>
</dbReference>